<accession>A0A2J6X9H3</accession>
<dbReference type="Proteomes" id="UP000236910">
    <property type="component" value="Unassembled WGS sequence"/>
</dbReference>
<organism evidence="1 2">
    <name type="scientific">Caldisericum exile</name>
    <dbReference type="NCBI Taxonomy" id="693075"/>
    <lineage>
        <taxon>Bacteria</taxon>
        <taxon>Pseudomonadati</taxon>
        <taxon>Caldisericota/Cryosericota group</taxon>
        <taxon>Caldisericota</taxon>
        <taxon>Caldisericia</taxon>
        <taxon>Caldisericales</taxon>
        <taxon>Caldisericaceae</taxon>
        <taxon>Caldisericum</taxon>
    </lineage>
</organism>
<dbReference type="EMBL" id="PNIX01000048">
    <property type="protein sequence ID" value="PMP84008.1"/>
    <property type="molecule type" value="Genomic_DNA"/>
</dbReference>
<dbReference type="AlphaFoldDB" id="A0A2J6X9H3"/>
<reference evidence="1 2" key="1">
    <citation type="submission" date="2018-01" db="EMBL/GenBank/DDBJ databases">
        <title>Metagenomic assembled genomes from two thermal pools in the Uzon Caldera, Kamchatka, Russia.</title>
        <authorList>
            <person name="Wilkins L."/>
            <person name="Ettinger C."/>
        </authorList>
    </citation>
    <scope>NUCLEOTIDE SEQUENCE [LARGE SCALE GENOMIC DNA]</scope>
    <source>
        <strain evidence="1">ARK-10</strain>
    </source>
</reference>
<evidence type="ECO:0000313" key="1">
    <source>
        <dbReference type="EMBL" id="PMP84008.1"/>
    </source>
</evidence>
<evidence type="ECO:0000313" key="2">
    <source>
        <dbReference type="Proteomes" id="UP000236910"/>
    </source>
</evidence>
<proteinExistence type="predicted"/>
<protein>
    <submittedName>
        <fullName evidence="1">Uncharacterized protein</fullName>
    </submittedName>
</protein>
<gene>
    <name evidence="1" type="ORF">C0175_00815</name>
</gene>
<sequence length="323" mass="37564">MKDTLDVVLLLGLPASGKSEIRKFIRSLDEETRIREFHLGNDIHIDDFPYVFFMRRIDEELEKLGERRIFYASNESPFTEGRDWLTLTELINLEFKDIVEKRQHNEDFAFATLTRRIDEASKKFGIQERLSTLSQSVFNALSSKLSKEARDIISNINKSAKSDLENSTFVIEFARGGALNLTPPLPYPYGYEHTLNALDEMILKLGVILYVWVTPEESRRKNFERANPNEPGSILHHGVPLEVMLKEYGVDDMEYLKSISTMQDHIFLEKKNLFVPVSFFDNRNDKTTFLRDDESKWDKEKISIIFNDLKACFDKLYTLKKGA</sequence>
<comment type="caution">
    <text evidence="1">The sequence shown here is derived from an EMBL/GenBank/DDBJ whole genome shotgun (WGS) entry which is preliminary data.</text>
</comment>
<name>A0A2J6X9H3_9BACT</name>